<evidence type="ECO:0000256" key="1">
    <source>
        <dbReference type="SAM" id="Coils"/>
    </source>
</evidence>
<keyword evidence="4" id="KW-1185">Reference proteome</keyword>
<dbReference type="HOGENOM" id="CLU_368940_0_0_1"/>
<protein>
    <submittedName>
        <fullName evidence="3">Uncharacterized protein</fullName>
    </submittedName>
</protein>
<evidence type="ECO:0000313" key="3">
    <source>
        <dbReference type="EMBL" id="EDO35130.1"/>
    </source>
</evidence>
<keyword evidence="1" id="KW-0175">Coiled coil</keyword>
<evidence type="ECO:0000313" key="4">
    <source>
        <dbReference type="Proteomes" id="UP000001593"/>
    </source>
</evidence>
<feature type="region of interest" description="Disordered" evidence="2">
    <location>
        <begin position="369"/>
        <end position="398"/>
    </location>
</feature>
<dbReference type="PhylomeDB" id="A7SMH1"/>
<feature type="region of interest" description="Disordered" evidence="2">
    <location>
        <begin position="705"/>
        <end position="755"/>
    </location>
</feature>
<sequence length="755" mass="85040">MTAVETRAMPELVSKTDKLSIKCINSNTSQVKRRIKDLDKLYVTMQQQQEDVQYLLDLVLKWDEDFKKVVRFSQGVPHMRRVKEICLDIKTSMFPNGDFATTLKILEKEEIPGISRVVGLFEHLKSLLDEKAPNAKFNEEIRQRQFYKINDFAEVESTSKRLYFEALVITMQSVEYEKRESYQYPVDIENLLKRAVYQNNPASVLELENFEQVKLIETEAQKLQEIKQTLEERTKTTVQLEASTTKLDHKAKELHKLFRQNEEIISSLKKNNTLLNEHEESLHLKCDEKSCNLHTLQAEHNAVVEQYQSTWQNYKAHYERSNVAAQLVGTRDDVIKREKEVKDMEKQLKQLEFRIKQATERKSSIEACKLQEGQNKNSSTCPSVSPEIQASERDNQNNAASDIASKAHDGAGNLAGLVPFPGVQALKMVSLPCSTRPPEEQQQSQNQLASISLFNQAYSKLSVSSHQFSNVEVGKSRHAIMTTASIKQPAGSFNLLPLTSNESCEKSLSGPTIRNLQTMTLPKSPLASLEVPKAASKPSNTQQVVKTAKHFTESFTSPTNGKVSNNGFGNMEADKTSQVYSASNAMIYLQSKLPAERQPLTQATRGIVQEGTSQHSDWKDETTKVNDHSDPKPNPRTPGKESTLDFNDFERLKEIKQSPGEGFFFEPRRMFETDDDQVQNDICSMFGMPPSSDVQKGVSSSNGIFMNQRNVPSSPGFSFLTESDDTKSAEKSPSFTLDFGNSSPSGSPGGTFSFF</sequence>
<proteinExistence type="predicted"/>
<dbReference type="eggNOG" id="ENOG502SGWF">
    <property type="taxonomic scope" value="Eukaryota"/>
</dbReference>
<dbReference type="AlphaFoldDB" id="A7SMH1"/>
<feature type="compositionally biased region" description="Polar residues" evidence="2">
    <location>
        <begin position="372"/>
        <end position="388"/>
    </location>
</feature>
<dbReference type="InParanoid" id="A7SMH1"/>
<accession>A7SMH1</accession>
<feature type="region of interest" description="Disordered" evidence="2">
    <location>
        <begin position="608"/>
        <end position="645"/>
    </location>
</feature>
<feature type="compositionally biased region" description="Polar residues" evidence="2">
    <location>
        <begin position="705"/>
        <end position="716"/>
    </location>
</feature>
<gene>
    <name evidence="3" type="ORF">NEMVEDRAFT_v1g246194</name>
</gene>
<dbReference type="EMBL" id="DS469708">
    <property type="protein sequence ID" value="EDO35130.1"/>
    <property type="molecule type" value="Genomic_DNA"/>
</dbReference>
<evidence type="ECO:0000256" key="2">
    <source>
        <dbReference type="SAM" id="MobiDB-lite"/>
    </source>
</evidence>
<name>A7SMH1_NEMVE</name>
<feature type="coiled-coil region" evidence="1">
    <location>
        <begin position="334"/>
        <end position="361"/>
    </location>
</feature>
<feature type="compositionally biased region" description="Low complexity" evidence="2">
    <location>
        <begin position="739"/>
        <end position="755"/>
    </location>
</feature>
<feature type="compositionally biased region" description="Basic and acidic residues" evidence="2">
    <location>
        <begin position="616"/>
        <end position="645"/>
    </location>
</feature>
<organism evidence="3 4">
    <name type="scientific">Nematostella vectensis</name>
    <name type="common">Starlet sea anemone</name>
    <dbReference type="NCBI Taxonomy" id="45351"/>
    <lineage>
        <taxon>Eukaryota</taxon>
        <taxon>Metazoa</taxon>
        <taxon>Cnidaria</taxon>
        <taxon>Anthozoa</taxon>
        <taxon>Hexacorallia</taxon>
        <taxon>Actiniaria</taxon>
        <taxon>Edwardsiidae</taxon>
        <taxon>Nematostella</taxon>
    </lineage>
</organism>
<reference evidence="3 4" key="1">
    <citation type="journal article" date="2007" name="Science">
        <title>Sea anemone genome reveals ancestral eumetazoan gene repertoire and genomic organization.</title>
        <authorList>
            <person name="Putnam N.H."/>
            <person name="Srivastava M."/>
            <person name="Hellsten U."/>
            <person name="Dirks B."/>
            <person name="Chapman J."/>
            <person name="Salamov A."/>
            <person name="Terry A."/>
            <person name="Shapiro H."/>
            <person name="Lindquist E."/>
            <person name="Kapitonov V.V."/>
            <person name="Jurka J."/>
            <person name="Genikhovich G."/>
            <person name="Grigoriev I.V."/>
            <person name="Lucas S.M."/>
            <person name="Steele R.E."/>
            <person name="Finnerty J.R."/>
            <person name="Technau U."/>
            <person name="Martindale M.Q."/>
            <person name="Rokhsar D.S."/>
        </authorList>
    </citation>
    <scope>NUCLEOTIDE SEQUENCE [LARGE SCALE GENOMIC DNA]</scope>
    <source>
        <strain evidence="4">CH2 X CH6</strain>
    </source>
</reference>
<dbReference type="Proteomes" id="UP000001593">
    <property type="component" value="Unassembled WGS sequence"/>
</dbReference>